<comment type="caution">
    <text evidence="1">The sequence shown here is derived from an EMBL/GenBank/DDBJ whole genome shotgun (WGS) entry which is preliminary data.</text>
</comment>
<dbReference type="EMBL" id="JBIUYY010000005">
    <property type="protein sequence ID" value="MFJ2822103.1"/>
    <property type="molecule type" value="Genomic_DNA"/>
</dbReference>
<proteinExistence type="predicted"/>
<evidence type="ECO:0000313" key="2">
    <source>
        <dbReference type="Proteomes" id="UP001617351"/>
    </source>
</evidence>
<accession>A0ABW8EHE8</accession>
<name>A0ABW8EHE8_STRT5</name>
<evidence type="ECO:0000313" key="1">
    <source>
        <dbReference type="EMBL" id="MFJ2822103.1"/>
    </source>
</evidence>
<dbReference type="RefSeq" id="WP_402380442.1">
    <property type="nucleotide sequence ID" value="NZ_JBIUYY010000005.1"/>
</dbReference>
<keyword evidence="2" id="KW-1185">Reference proteome</keyword>
<dbReference type="Proteomes" id="UP001617351">
    <property type="component" value="Unassembled WGS sequence"/>
</dbReference>
<sequence length="160" mass="17435">MRSRDAVTWLDGTDFGYYALCPAGHLDDWEGTEADEVFAAAVGKIALPGRGEVLTIGGEALPVAYLPRSMTFVQNAGSDEGIDVPAEVERAMGARGWQDAVEITLGGRYFLIDSGVPGADTEEEDRILVDVPHGRYQVQSLFLGLPLGEFRLHRLRRAKD</sequence>
<protein>
    <submittedName>
        <fullName evidence="1">Imm21 family immunity protein</fullName>
    </submittedName>
</protein>
<dbReference type="InterPro" id="IPR028961">
    <property type="entry name" value="Imm21"/>
</dbReference>
<dbReference type="Pfam" id="PF15589">
    <property type="entry name" value="Imm21"/>
    <property type="match status" value="1"/>
</dbReference>
<gene>
    <name evidence="1" type="ORF">ACIO7M_13435</name>
</gene>
<organism evidence="1 2">
    <name type="scientific">Streptomyces toxytricini</name>
    <name type="common">Actinomyces toxytricini</name>
    <dbReference type="NCBI Taxonomy" id="67369"/>
    <lineage>
        <taxon>Bacteria</taxon>
        <taxon>Bacillati</taxon>
        <taxon>Actinomycetota</taxon>
        <taxon>Actinomycetes</taxon>
        <taxon>Kitasatosporales</taxon>
        <taxon>Streptomycetaceae</taxon>
        <taxon>Streptomyces</taxon>
    </lineage>
</organism>
<reference evidence="1 2" key="1">
    <citation type="submission" date="2024-10" db="EMBL/GenBank/DDBJ databases">
        <title>The Natural Products Discovery Center: Release of the First 8490 Sequenced Strains for Exploring Actinobacteria Biosynthetic Diversity.</title>
        <authorList>
            <person name="Kalkreuter E."/>
            <person name="Kautsar S.A."/>
            <person name="Yang D."/>
            <person name="Bader C.D."/>
            <person name="Teijaro C.N."/>
            <person name="Fluegel L."/>
            <person name="Davis C.M."/>
            <person name="Simpson J.R."/>
            <person name="Lauterbach L."/>
            <person name="Steele A.D."/>
            <person name="Gui C."/>
            <person name="Meng S."/>
            <person name="Li G."/>
            <person name="Viehrig K."/>
            <person name="Ye F."/>
            <person name="Su P."/>
            <person name="Kiefer A.F."/>
            <person name="Nichols A."/>
            <person name="Cepeda A.J."/>
            <person name="Yan W."/>
            <person name="Fan B."/>
            <person name="Jiang Y."/>
            <person name="Adhikari A."/>
            <person name="Zheng C.-J."/>
            <person name="Schuster L."/>
            <person name="Cowan T.M."/>
            <person name="Smanski M.J."/>
            <person name="Chevrette M.G."/>
            <person name="De Carvalho L.P.S."/>
            <person name="Shen B."/>
        </authorList>
    </citation>
    <scope>NUCLEOTIDE SEQUENCE [LARGE SCALE GENOMIC DNA]</scope>
    <source>
        <strain evidence="1 2">NPDC087220</strain>
    </source>
</reference>